<evidence type="ECO:0000256" key="1">
    <source>
        <dbReference type="SAM" id="MobiDB-lite"/>
    </source>
</evidence>
<dbReference type="EMBL" id="FONT01000003">
    <property type="protein sequence ID" value="SFE72544.1"/>
    <property type="molecule type" value="Genomic_DNA"/>
</dbReference>
<feature type="region of interest" description="Disordered" evidence="1">
    <location>
        <begin position="86"/>
        <end position="117"/>
    </location>
</feature>
<name>A0A1I2CW80_9BACI</name>
<reference evidence="2 3" key="1">
    <citation type="submission" date="2016-10" db="EMBL/GenBank/DDBJ databases">
        <authorList>
            <person name="de Groot N.N."/>
        </authorList>
    </citation>
    <scope>NUCLEOTIDE SEQUENCE [LARGE SCALE GENOMIC DNA]</scope>
    <source>
        <strain evidence="2 3">DSM 23995</strain>
    </source>
</reference>
<proteinExistence type="predicted"/>
<sequence>MYHYRPYQPRVTYAQPVSVLQNLMGRHIQFYGDVTGRTYIGRLIFVGDTGDPATDYIEVEVYLPPDNRLQVMTFYTHQISEAVPYTGPIPPYQPAPPPSPAPSPSPGAGSGPGNGTGSWSFPWWWMNRNSF</sequence>
<feature type="compositionally biased region" description="Pro residues" evidence="1">
    <location>
        <begin position="87"/>
        <end position="105"/>
    </location>
</feature>
<protein>
    <submittedName>
        <fullName evidence="2">Uncharacterized protein</fullName>
    </submittedName>
</protein>
<evidence type="ECO:0000313" key="2">
    <source>
        <dbReference type="EMBL" id="SFE72544.1"/>
    </source>
</evidence>
<dbReference type="Proteomes" id="UP000199516">
    <property type="component" value="Unassembled WGS sequence"/>
</dbReference>
<accession>A0A1I2CW80</accession>
<evidence type="ECO:0000313" key="3">
    <source>
        <dbReference type="Proteomes" id="UP000199516"/>
    </source>
</evidence>
<gene>
    <name evidence="2" type="ORF">SAMN05192532_103244</name>
</gene>
<dbReference type="RefSeq" id="WP_091660473.1">
    <property type="nucleotide sequence ID" value="NZ_FONT01000003.1"/>
</dbReference>
<keyword evidence="3" id="KW-1185">Reference proteome</keyword>
<organism evidence="2 3">
    <name type="scientific">Alteribacillus iranensis</name>
    <dbReference type="NCBI Taxonomy" id="930128"/>
    <lineage>
        <taxon>Bacteria</taxon>
        <taxon>Bacillati</taxon>
        <taxon>Bacillota</taxon>
        <taxon>Bacilli</taxon>
        <taxon>Bacillales</taxon>
        <taxon>Bacillaceae</taxon>
        <taxon>Alteribacillus</taxon>
    </lineage>
</organism>
<dbReference type="AlphaFoldDB" id="A0A1I2CW80"/>